<evidence type="ECO:0000313" key="1">
    <source>
        <dbReference type="EMBL" id="VUS42254.1"/>
    </source>
</evidence>
<evidence type="ECO:0008006" key="3">
    <source>
        <dbReference type="Google" id="ProtNLM"/>
    </source>
</evidence>
<keyword evidence="2" id="KW-1185">Reference proteome</keyword>
<protein>
    <recommendedName>
        <fullName evidence="3">Tail spike TSP1/Gp66 N-terminal domain-containing protein</fullName>
    </recommendedName>
</protein>
<reference evidence="1 2" key="1">
    <citation type="submission" date="2019-07" db="EMBL/GenBank/DDBJ databases">
        <authorList>
            <person name="Brisse S."/>
            <person name="Rodrigues C."/>
            <person name="Thorpe H."/>
        </authorList>
    </citation>
    <scope>NUCLEOTIDE SEQUENCE [LARGE SCALE GENOMIC DNA]</scope>
    <source>
        <strain evidence="1">SB6411</strain>
    </source>
</reference>
<dbReference type="Proteomes" id="UP000317652">
    <property type="component" value="Unassembled WGS sequence"/>
</dbReference>
<dbReference type="RefSeq" id="WP_185932113.1">
    <property type="nucleotide sequence ID" value="NZ_CABGGS010000009.1"/>
</dbReference>
<dbReference type="EMBL" id="CABGGS010000009">
    <property type="protein sequence ID" value="VUS42254.1"/>
    <property type="molecule type" value="Genomic_DNA"/>
</dbReference>
<sequence length="733" mass="79752">MADNEKLGSTSPEVLLKNVVILDKLVSDKEKESLPDRFGALRRTWYGMEMIFSRFIDYITGRGEQAVASIGWQELGDWAIGLTVQNRNQIVSFNGSWYKYLGELEHVIAGDSPENDGGVWSAENPAGKWSNIGDAALRSNLGSGDGLKLVGRCANISALRTTEPTQNVQLIRTISYSTGLAPEMPRGGGDYEYDPDDTTTPDDGILTIVTAGGARWKKVLTSLSLTCFDAGLYPSGGDDTEALNKLFSTVSSYRLTHGRFRLDMMGLDFTSTTGNTVEFDPNSIELVDFTIENTLYETTTAFAIVRCRPTIPFQSGVEFVKGNVERLIIKDATRRTDSPVTALHLTSDVNGAFSSVIFNELNISSPKYGIAFGNHCYLVTFNGGSCTADKDLVTSIKAGLESAITDTGENFLFNGVGLHGGQVFEWDTIGAEFNLVGSKLDFTRLGKNSASGFVLKLDGGHVEFNNSYERWFESSKPAYISFKPTWLVCDGSNATTDHLFYDDTGANQLSVDSDITYWSGTAVKSMINTRLLSDKSNSLQGLQPAVRGDLNKYLVDGTFTRSTLVDRWYADMNASRTDRLTTDTTTLTRSTTNDVSGNTFGCLTIVKKSTVGEGYSSGAQLVVKVPRGTTPAHIKFKYKATTEGVPVVITTRLVTVLTFDSNGIPVFGDRIITSAATTVTAGTTVAEYRSSTGLNVVQDYMTYDYVQLSISLFNVPTGGAEVKIYDVLINKIG</sequence>
<proteinExistence type="predicted"/>
<accession>A0ABY6VA59</accession>
<gene>
    <name evidence="1" type="ORF">SB6411_05572</name>
</gene>
<comment type="caution">
    <text evidence="1">The sequence shown here is derived from an EMBL/GenBank/DDBJ whole genome shotgun (WGS) entry which is preliminary data.</text>
</comment>
<evidence type="ECO:0000313" key="2">
    <source>
        <dbReference type="Proteomes" id="UP000317652"/>
    </source>
</evidence>
<name>A0ABY6VA59_9ENTR</name>
<dbReference type="Gene3D" id="2.10.10.80">
    <property type="match status" value="1"/>
</dbReference>
<organism evidence="1 2">
    <name type="scientific">Klebsiella spallanzanii</name>
    <dbReference type="NCBI Taxonomy" id="2587528"/>
    <lineage>
        <taxon>Bacteria</taxon>
        <taxon>Pseudomonadati</taxon>
        <taxon>Pseudomonadota</taxon>
        <taxon>Gammaproteobacteria</taxon>
        <taxon>Enterobacterales</taxon>
        <taxon>Enterobacteriaceae</taxon>
        <taxon>Klebsiella/Raoultella group</taxon>
        <taxon>Klebsiella</taxon>
    </lineage>
</organism>